<comment type="caution">
    <text evidence="8">The sequence shown here is derived from an EMBL/GenBank/DDBJ whole genome shotgun (WGS) entry which is preliminary data.</text>
</comment>
<dbReference type="GO" id="GO:0003735">
    <property type="term" value="F:structural constituent of ribosome"/>
    <property type="evidence" value="ECO:0007669"/>
    <property type="project" value="UniProtKB-UniRule"/>
</dbReference>
<dbReference type="GO" id="GO:0006412">
    <property type="term" value="P:translation"/>
    <property type="evidence" value="ECO:0007669"/>
    <property type="project" value="UniProtKB-UniRule"/>
</dbReference>
<dbReference type="HAMAP" id="MF_01345_B">
    <property type="entry name" value="Ribosomal_uS17_B"/>
    <property type="match status" value="1"/>
</dbReference>
<dbReference type="NCBIfam" id="NF004123">
    <property type="entry name" value="PRK05610.1"/>
    <property type="match status" value="1"/>
</dbReference>
<keyword evidence="9" id="KW-1185">Reference proteome</keyword>
<evidence type="ECO:0000256" key="5">
    <source>
        <dbReference type="ARBA" id="ARBA00023274"/>
    </source>
</evidence>
<evidence type="ECO:0000256" key="4">
    <source>
        <dbReference type="ARBA" id="ARBA00022980"/>
    </source>
</evidence>
<organism evidence="8 9">
    <name type="scientific">Rhodothalassium salexigens DSM 2132</name>
    <dbReference type="NCBI Taxonomy" id="1188247"/>
    <lineage>
        <taxon>Bacteria</taxon>
        <taxon>Pseudomonadati</taxon>
        <taxon>Pseudomonadota</taxon>
        <taxon>Alphaproteobacteria</taxon>
        <taxon>Rhodothalassiales</taxon>
        <taxon>Rhodothalassiaceae</taxon>
        <taxon>Rhodothalassium</taxon>
    </lineage>
</organism>
<protein>
    <recommendedName>
        <fullName evidence="6">Small ribosomal subunit protein uS17</fullName>
    </recommendedName>
</protein>
<evidence type="ECO:0000256" key="1">
    <source>
        <dbReference type="ARBA" id="ARBA00010254"/>
    </source>
</evidence>
<keyword evidence="3 6" id="KW-0694">RNA-binding</keyword>
<dbReference type="OrthoDB" id="9811714at2"/>
<name>A0A4V2SNP8_RHOSA</name>
<dbReference type="GO" id="GO:0022627">
    <property type="term" value="C:cytosolic small ribosomal subunit"/>
    <property type="evidence" value="ECO:0007669"/>
    <property type="project" value="UniProtKB-UniRule"/>
</dbReference>
<comment type="function">
    <text evidence="6">One of the primary rRNA binding proteins, it binds specifically to the 5'-end of 16S ribosomal RNA.</text>
</comment>
<accession>A0A4V2SNP8</accession>
<keyword evidence="2 6" id="KW-0699">rRNA-binding</keyword>
<dbReference type="InterPro" id="IPR000266">
    <property type="entry name" value="Ribosomal_uS17"/>
</dbReference>
<dbReference type="SUPFAM" id="SSF50249">
    <property type="entry name" value="Nucleic acid-binding proteins"/>
    <property type="match status" value="1"/>
</dbReference>
<dbReference type="AlphaFoldDB" id="A0A4V2SNP8"/>
<dbReference type="NCBIfam" id="TIGR03635">
    <property type="entry name" value="uS17_bact"/>
    <property type="match status" value="1"/>
</dbReference>
<dbReference type="CDD" id="cd00364">
    <property type="entry name" value="Ribosomal_uS17"/>
    <property type="match status" value="1"/>
</dbReference>
<dbReference type="FunCoup" id="A0A4V2SNP8">
    <property type="interactions" value="431"/>
</dbReference>
<dbReference type="PROSITE" id="PS00056">
    <property type="entry name" value="RIBOSOMAL_S17"/>
    <property type="match status" value="1"/>
</dbReference>
<keyword evidence="5 6" id="KW-0687">Ribonucleoprotein</keyword>
<sequence length="82" mass="9589">MPKRILQGVVVSDKMDKTVVVSVERRFKHPLLGKIVRRSKKFHAHDEENEWKSGDRVRIEECRPLSKSKTWRVVGGEHVQTL</sequence>
<evidence type="ECO:0000313" key="8">
    <source>
        <dbReference type="EMBL" id="TCP31986.1"/>
    </source>
</evidence>
<proteinExistence type="inferred from homology"/>
<dbReference type="PRINTS" id="PR00973">
    <property type="entry name" value="RIBOSOMALS17"/>
</dbReference>
<comment type="similarity">
    <text evidence="1 6 7">Belongs to the universal ribosomal protein uS17 family.</text>
</comment>
<reference evidence="8 9" key="1">
    <citation type="submission" date="2019-03" db="EMBL/GenBank/DDBJ databases">
        <title>Genomic Encyclopedia of Type Strains, Phase IV (KMG-IV): sequencing the most valuable type-strain genomes for metagenomic binning, comparative biology and taxonomic classification.</title>
        <authorList>
            <person name="Goeker M."/>
        </authorList>
    </citation>
    <scope>NUCLEOTIDE SEQUENCE [LARGE SCALE GENOMIC DNA]</scope>
    <source>
        <strain evidence="8 9">DSM 2132</strain>
    </source>
</reference>
<evidence type="ECO:0000256" key="3">
    <source>
        <dbReference type="ARBA" id="ARBA00022884"/>
    </source>
</evidence>
<evidence type="ECO:0000256" key="2">
    <source>
        <dbReference type="ARBA" id="ARBA00022730"/>
    </source>
</evidence>
<dbReference type="EMBL" id="SLXO01000010">
    <property type="protein sequence ID" value="TCP31986.1"/>
    <property type="molecule type" value="Genomic_DNA"/>
</dbReference>
<evidence type="ECO:0000313" key="9">
    <source>
        <dbReference type="Proteomes" id="UP000295399"/>
    </source>
</evidence>
<dbReference type="InterPro" id="IPR019979">
    <property type="entry name" value="Ribosomal_uS17_CS"/>
</dbReference>
<evidence type="ECO:0000256" key="6">
    <source>
        <dbReference type="HAMAP-Rule" id="MF_01345"/>
    </source>
</evidence>
<dbReference type="Pfam" id="PF00366">
    <property type="entry name" value="Ribosomal_S17"/>
    <property type="match status" value="1"/>
</dbReference>
<dbReference type="RefSeq" id="WP_132709205.1">
    <property type="nucleotide sequence ID" value="NZ_JACIGF010000010.1"/>
</dbReference>
<evidence type="ECO:0000256" key="7">
    <source>
        <dbReference type="RuleBase" id="RU003872"/>
    </source>
</evidence>
<dbReference type="PANTHER" id="PTHR10744:SF1">
    <property type="entry name" value="SMALL RIBOSOMAL SUBUNIT PROTEIN US17M"/>
    <property type="match status" value="1"/>
</dbReference>
<gene>
    <name evidence="6" type="primary">rpsQ</name>
    <name evidence="8" type="ORF">EV659_11066</name>
</gene>
<dbReference type="InterPro" id="IPR012340">
    <property type="entry name" value="NA-bd_OB-fold"/>
</dbReference>
<dbReference type="PANTHER" id="PTHR10744">
    <property type="entry name" value="40S RIBOSOMAL PROTEIN S11 FAMILY MEMBER"/>
    <property type="match status" value="1"/>
</dbReference>
<keyword evidence="4 6" id="KW-0689">Ribosomal protein</keyword>
<dbReference type="Proteomes" id="UP000295399">
    <property type="component" value="Unassembled WGS sequence"/>
</dbReference>
<dbReference type="InterPro" id="IPR019984">
    <property type="entry name" value="Ribosomal_uS17_bact/chlr"/>
</dbReference>
<dbReference type="Gene3D" id="2.40.50.140">
    <property type="entry name" value="Nucleic acid-binding proteins"/>
    <property type="match status" value="1"/>
</dbReference>
<comment type="subunit">
    <text evidence="6">Part of the 30S ribosomal subunit.</text>
</comment>
<dbReference type="GO" id="GO:0019843">
    <property type="term" value="F:rRNA binding"/>
    <property type="evidence" value="ECO:0007669"/>
    <property type="project" value="UniProtKB-UniRule"/>
</dbReference>
<dbReference type="InParanoid" id="A0A4V2SNP8"/>